<organism evidence="1 2">
    <name type="scientific">Purpureocillium lilacinum</name>
    <name type="common">Paecilomyces lilacinus</name>
    <dbReference type="NCBI Taxonomy" id="33203"/>
    <lineage>
        <taxon>Eukaryota</taxon>
        <taxon>Fungi</taxon>
        <taxon>Dikarya</taxon>
        <taxon>Ascomycota</taxon>
        <taxon>Pezizomycotina</taxon>
        <taxon>Sordariomycetes</taxon>
        <taxon>Hypocreomycetidae</taxon>
        <taxon>Hypocreales</taxon>
        <taxon>Ophiocordycipitaceae</taxon>
        <taxon>Purpureocillium</taxon>
    </lineage>
</organism>
<proteinExistence type="predicted"/>
<sequence>MGGVAVSRQLHSQRLRAAGQSQRRRACFVSVIAHWHGTDPRPHARRRLLAIADEAIGAALLGHGGLRGPLPSFCRMSLPHASRSRFLGFSCGCFAACARFAALQVALPCRGSNPSPSTAPIETRTAFLIGSHAAGCSAAASPAVRRNEALAPLRSDDAMSPWRFTARRFPTRSLPEHQHDVTAARLAGAEPAGRSDVPNMAAVPLPTGLDTG</sequence>
<comment type="caution">
    <text evidence="1">The sequence shown here is derived from an EMBL/GenBank/DDBJ whole genome shotgun (WGS) entry which is preliminary data.</text>
</comment>
<accession>A0ACC4DTA0</accession>
<evidence type="ECO:0000313" key="1">
    <source>
        <dbReference type="EMBL" id="KAL3959132.1"/>
    </source>
</evidence>
<evidence type="ECO:0000313" key="2">
    <source>
        <dbReference type="Proteomes" id="UP001638806"/>
    </source>
</evidence>
<name>A0ACC4DTA0_PURLI</name>
<dbReference type="EMBL" id="JBGNUJ010000006">
    <property type="protein sequence ID" value="KAL3959132.1"/>
    <property type="molecule type" value="Genomic_DNA"/>
</dbReference>
<keyword evidence="2" id="KW-1185">Reference proteome</keyword>
<reference evidence="1" key="1">
    <citation type="submission" date="2024-12" db="EMBL/GenBank/DDBJ databases">
        <title>Comparative genomics and development of molecular markers within Purpureocillium lilacinum and among Purpureocillium species.</title>
        <authorList>
            <person name="Yeh Z.-Y."/>
            <person name="Ni N.-T."/>
            <person name="Lo P.-H."/>
            <person name="Mushyakhwo K."/>
            <person name="Lin C.-F."/>
            <person name="Nai Y.-S."/>
        </authorList>
    </citation>
    <scope>NUCLEOTIDE SEQUENCE</scope>
    <source>
        <strain evidence="1">NCHU-NPUST-175</strain>
    </source>
</reference>
<protein>
    <submittedName>
        <fullName evidence="1">Uncharacterized protein</fullName>
    </submittedName>
</protein>
<gene>
    <name evidence="1" type="ORF">ACCO45_007294</name>
</gene>
<dbReference type="Proteomes" id="UP001638806">
    <property type="component" value="Unassembled WGS sequence"/>
</dbReference>